<dbReference type="GeneID" id="38121042"/>
<evidence type="ECO:0000313" key="3">
    <source>
        <dbReference type="Proteomes" id="UP000256690"/>
    </source>
</evidence>
<dbReference type="Proteomes" id="UP000256690">
    <property type="component" value="Unassembled WGS sequence"/>
</dbReference>
<organism evidence="2 3">
    <name type="scientific">Aspergillus mulundensis</name>
    <dbReference type="NCBI Taxonomy" id="1810919"/>
    <lineage>
        <taxon>Eukaryota</taxon>
        <taxon>Fungi</taxon>
        <taxon>Dikarya</taxon>
        <taxon>Ascomycota</taxon>
        <taxon>Pezizomycotina</taxon>
        <taxon>Eurotiomycetes</taxon>
        <taxon>Eurotiomycetidae</taxon>
        <taxon>Eurotiales</taxon>
        <taxon>Aspergillaceae</taxon>
        <taxon>Aspergillus</taxon>
        <taxon>Aspergillus subgen. Nidulantes</taxon>
    </lineage>
</organism>
<dbReference type="OrthoDB" id="2873061at2759"/>
<protein>
    <submittedName>
        <fullName evidence="2">Uncharacterized protein</fullName>
    </submittedName>
</protein>
<dbReference type="STRING" id="1810919.A0A3D8QID3"/>
<proteinExistence type="predicted"/>
<dbReference type="PANTHER" id="PTHR35587">
    <property type="entry name" value="EXPRESSED PROTEIN"/>
    <property type="match status" value="1"/>
</dbReference>
<feature type="region of interest" description="Disordered" evidence="1">
    <location>
        <begin position="1"/>
        <end position="110"/>
    </location>
</feature>
<reference evidence="2 3" key="1">
    <citation type="journal article" date="2018" name="IMA Fungus">
        <title>IMA Genome-F 9: Draft genome sequence of Annulohypoxylon stygium, Aspergillus mulundensis, Berkeleyomyces basicola (syn. Thielaviopsis basicola), Ceratocystis smalleyi, two Cercospora beticola strains, Coleophoma cylindrospora, Fusarium fracticaudum, Phialophora cf. hyalina, and Morchella septimelata.</title>
        <authorList>
            <person name="Wingfield B.D."/>
            <person name="Bills G.F."/>
            <person name="Dong Y."/>
            <person name="Huang W."/>
            <person name="Nel W.J."/>
            <person name="Swalarsk-Parry B.S."/>
            <person name="Vaghefi N."/>
            <person name="Wilken P.M."/>
            <person name="An Z."/>
            <person name="de Beer Z.W."/>
            <person name="De Vos L."/>
            <person name="Chen L."/>
            <person name="Duong T.A."/>
            <person name="Gao Y."/>
            <person name="Hammerbacher A."/>
            <person name="Kikkert J.R."/>
            <person name="Li Y."/>
            <person name="Li H."/>
            <person name="Li K."/>
            <person name="Li Q."/>
            <person name="Liu X."/>
            <person name="Ma X."/>
            <person name="Naidoo K."/>
            <person name="Pethybridge S.J."/>
            <person name="Sun J."/>
            <person name="Steenkamp E.T."/>
            <person name="van der Nest M.A."/>
            <person name="van Wyk S."/>
            <person name="Wingfield M.J."/>
            <person name="Xiong C."/>
            <person name="Yue Q."/>
            <person name="Zhang X."/>
        </authorList>
    </citation>
    <scope>NUCLEOTIDE SEQUENCE [LARGE SCALE GENOMIC DNA]</scope>
    <source>
        <strain evidence="2 3">DSM 5745</strain>
    </source>
</reference>
<dbReference type="EMBL" id="PVWQ01000017">
    <property type="protein sequence ID" value="RDW61174.1"/>
    <property type="molecule type" value="Genomic_DNA"/>
</dbReference>
<accession>A0A3D8QID3</accession>
<comment type="caution">
    <text evidence="2">The sequence shown here is derived from an EMBL/GenBank/DDBJ whole genome shotgun (WGS) entry which is preliminary data.</text>
</comment>
<evidence type="ECO:0000313" key="2">
    <source>
        <dbReference type="EMBL" id="RDW61174.1"/>
    </source>
</evidence>
<sequence length="139" mass="15597">MARNSLVRKPSHDSDDVYTSTVDEEVERDPPAYSSPIRTIKHNPNDNPKNNLDRNPTRNASLESSLQAMQTYSTRQVSTTRNGAGEIQSQHEVLNTGQFRQNKQSTSNDGLKLKLDLNLDVEVELKARIHGDLTLALLK</sequence>
<keyword evidence="3" id="KW-1185">Reference proteome</keyword>
<gene>
    <name evidence="2" type="ORF">DSM5745_10672</name>
</gene>
<feature type="compositionally biased region" description="Polar residues" evidence="1">
    <location>
        <begin position="57"/>
        <end position="107"/>
    </location>
</feature>
<evidence type="ECO:0000256" key="1">
    <source>
        <dbReference type="SAM" id="MobiDB-lite"/>
    </source>
</evidence>
<dbReference type="AlphaFoldDB" id="A0A3D8QID3"/>
<dbReference type="RefSeq" id="XP_026598706.1">
    <property type="nucleotide sequence ID" value="XM_026752688.1"/>
</dbReference>
<dbReference type="PANTHER" id="PTHR35587:SF6">
    <property type="entry name" value="BZIP DOMAIN-CONTAINING PROTEIN"/>
    <property type="match status" value="1"/>
</dbReference>
<name>A0A3D8QID3_9EURO</name>